<accession>A0A2H9M1X7</accession>
<evidence type="ECO:0000313" key="10">
    <source>
        <dbReference type="Proteomes" id="UP000228874"/>
    </source>
</evidence>
<dbReference type="EMBL" id="PETW01000025">
    <property type="protein sequence ID" value="PIV46431.1"/>
    <property type="molecule type" value="Genomic_DNA"/>
</dbReference>
<comment type="caution">
    <text evidence="2">The sequence shown here is derived from an EMBL/GenBank/DDBJ whole genome shotgun (WGS) entry which is preliminary data.</text>
</comment>
<feature type="transmembrane region" description="Helical" evidence="1">
    <location>
        <begin position="7"/>
        <end position="30"/>
    </location>
</feature>
<name>A0A2G9LKG1_HUBC1</name>
<sequence>MVDIKEIIVTAGIVTAVYLIIEIIVFHLGFLPSSVFGTTTYTFSIEIKAVLGFIVSGIIFLIVFLIFQAIKNRKNN</sequence>
<dbReference type="Proteomes" id="UP000228888">
    <property type="component" value="Unassembled WGS sequence"/>
</dbReference>
<dbReference type="Proteomes" id="UP000228874">
    <property type="component" value="Unassembled WGS sequence"/>
</dbReference>
<evidence type="ECO:0000313" key="11">
    <source>
        <dbReference type="Proteomes" id="UP000228888"/>
    </source>
</evidence>
<accession>A0A2H9P8M3</accession>
<organism evidence="2 12">
    <name type="scientific">Huberarchaeum crystalense</name>
    <dbReference type="NCBI Taxonomy" id="2014257"/>
    <lineage>
        <taxon>Archaea</taxon>
        <taxon>Candidatus Huberarchaeota</taxon>
        <taxon>Candidatus Huberarchaeia</taxon>
        <taxon>Candidatus Huberarchaeales</taxon>
        <taxon>Candidatus Huberarchaeaceae</taxon>
        <taxon>Candidatus Huberarchaeum</taxon>
    </lineage>
</organism>
<dbReference type="Proteomes" id="UP000231449">
    <property type="component" value="Unassembled WGS sequence"/>
</dbReference>
<accession>A0A2H9RDF9</accession>
<dbReference type="Proteomes" id="UP000230713">
    <property type="component" value="Unassembled WGS sequence"/>
</dbReference>
<dbReference type="EMBL" id="PEUT01000054">
    <property type="protein sequence ID" value="PIV13572.1"/>
    <property type="molecule type" value="Genomic_DNA"/>
</dbReference>
<dbReference type="EMBL" id="PFMG01000026">
    <property type="protein sequence ID" value="PIY99861.1"/>
    <property type="molecule type" value="Genomic_DNA"/>
</dbReference>
<dbReference type="EMBL" id="PFSX01000020">
    <property type="protein sequence ID" value="PJC01591.1"/>
    <property type="molecule type" value="Genomic_DNA"/>
</dbReference>
<reference evidence="10 11" key="1">
    <citation type="submission" date="2017-09" db="EMBL/GenBank/DDBJ databases">
        <title>Depth-based differentiation of microbial function through sediment-hosted aquifers and enrichment of novel symbionts in the deep terrestrial subsurface.</title>
        <authorList>
            <person name="Probst A.J."/>
            <person name="Ladd B."/>
            <person name="Jarett J.K."/>
            <person name="Geller-Mcgrath D.E."/>
            <person name="Sieber C.M.K."/>
            <person name="Emerson J.B."/>
            <person name="Anantharaman K."/>
            <person name="Thomas B.C."/>
            <person name="Malmstrom R."/>
            <person name="Stieglmeier M."/>
            <person name="Klingl A."/>
            <person name="Woyke T."/>
            <person name="Ryan C.M."/>
            <person name="Banfield J.F."/>
        </authorList>
    </citation>
    <scope>NUCLEOTIDE SEQUENCE [LARGE SCALE GENOMIC DNA]</scope>
</reference>
<accession>A0A2H9QSK2</accession>
<evidence type="ECO:0000313" key="6">
    <source>
        <dbReference type="EMBL" id="PIX28285.1"/>
    </source>
</evidence>
<reference evidence="2 12" key="2">
    <citation type="submission" date="2017-09" db="EMBL/GenBank/DDBJ databases">
        <title>Depth-based differentiation of microbial function through sediment-hosted aquifers and enrichment of novel symbionts in the deep terrestrial subsurface.</title>
        <authorList>
            <person name="Probst A.J."/>
            <person name="Ladd B."/>
            <person name="Jarett J.K."/>
            <person name="Geller-Mcgrath D.E."/>
            <person name="Sieber C.M."/>
            <person name="Emerson J.B."/>
            <person name="Anantharaman K."/>
            <person name="Thomas B.C."/>
            <person name="Malmstrom R."/>
            <person name="Stieglmeier M."/>
            <person name="Klingl A."/>
            <person name="Woyke T."/>
            <person name="Ryan C.M."/>
            <person name="Banfield J.F."/>
        </authorList>
    </citation>
    <scope>NUCLEOTIDE SEQUENCE [LARGE SCALE GENOMIC DNA]</scope>
    <source>
        <strain evidence="4">CG02_land_8_20_14_3_00_31_209</strain>
        <strain evidence="3">CG03_land_8_20_14_0_80_31_114</strain>
        <strain evidence="5">CG17_big_fil_post_rev_8_21_14_2_50_31_73</strain>
        <strain evidence="2">CG18_big_fil_WC_8_21_14_2_50_31_19</strain>
        <strain evidence="7">CG_4_10_14_0_8_um_filter_31_133</strain>
        <strain evidence="6">CG_4_8_14_3_um_filter</strain>
        <strain evidence="9">CG_4_9_14_0_8_um_filter_31_21</strain>
        <strain evidence="8">CG_4_9_14_3_um_filter_31_125</strain>
    </source>
</reference>
<keyword evidence="1" id="KW-0812">Transmembrane</keyword>
<dbReference type="EMBL" id="PCUF01000010">
    <property type="protein sequence ID" value="PIN66660.1"/>
    <property type="molecule type" value="Genomic_DNA"/>
</dbReference>
<dbReference type="Proteomes" id="UP000229789">
    <property type="component" value="Unassembled WGS sequence"/>
</dbReference>
<dbReference type="AlphaFoldDB" id="A0A2G9LKG1"/>
<dbReference type="EMBL" id="PFIH01000008">
    <property type="protein sequence ID" value="PIX28285.1"/>
    <property type="molecule type" value="Genomic_DNA"/>
</dbReference>
<dbReference type="Proteomes" id="UP000231232">
    <property type="component" value="Unassembled WGS sequence"/>
</dbReference>
<accession>A0A2G9LKG1</accession>
<feature type="transmembrane region" description="Helical" evidence="1">
    <location>
        <begin position="50"/>
        <end position="70"/>
    </location>
</feature>
<keyword evidence="1" id="KW-1133">Transmembrane helix</keyword>
<dbReference type="Proteomes" id="UP000230477">
    <property type="component" value="Unassembled WGS sequence"/>
</dbReference>
<gene>
    <name evidence="9" type="ORF">CO072_00765</name>
    <name evidence="8" type="ORF">CO124_00665</name>
    <name evidence="4" type="ORF">COS22_01475</name>
    <name evidence="3" type="ORF">COS45_02215</name>
    <name evidence="5" type="ORF">COW47_00100</name>
    <name evidence="2" type="ORF">COW69_01085</name>
    <name evidence="7" type="ORF">COY63_01300</name>
    <name evidence="6" type="ORF">COZ66_00285</name>
</gene>
<evidence type="ECO:0000256" key="1">
    <source>
        <dbReference type="SAM" id="Phobius"/>
    </source>
</evidence>
<proteinExistence type="predicted"/>
<accession>A0A2H9MPF5</accession>
<evidence type="ECO:0000313" key="3">
    <source>
        <dbReference type="EMBL" id="PIV13572.1"/>
    </source>
</evidence>
<evidence type="ECO:0000313" key="7">
    <source>
        <dbReference type="EMBL" id="PIY99861.1"/>
    </source>
</evidence>
<dbReference type="EMBL" id="PFUW01000014">
    <property type="protein sequence ID" value="PJB04200.1"/>
    <property type="molecule type" value="Genomic_DNA"/>
</dbReference>
<keyword evidence="1" id="KW-0472">Membrane</keyword>
<dbReference type="EMBL" id="PFFF01000001">
    <property type="protein sequence ID" value="PIV89933.1"/>
    <property type="molecule type" value="Genomic_DNA"/>
</dbReference>
<evidence type="ECO:0000313" key="9">
    <source>
        <dbReference type="EMBL" id="PJC01591.1"/>
    </source>
</evidence>
<evidence type="ECO:0000313" key="12">
    <source>
        <dbReference type="Proteomes" id="UP000229789"/>
    </source>
</evidence>
<dbReference type="Proteomes" id="UP000228989">
    <property type="component" value="Unassembled WGS sequence"/>
</dbReference>
<evidence type="ECO:0000313" key="8">
    <source>
        <dbReference type="EMBL" id="PJB04200.1"/>
    </source>
</evidence>
<accession>A0A2H9M7C2</accession>
<evidence type="ECO:0000313" key="4">
    <source>
        <dbReference type="EMBL" id="PIV46431.1"/>
    </source>
</evidence>
<evidence type="ECO:0000313" key="2">
    <source>
        <dbReference type="EMBL" id="PIN66660.1"/>
    </source>
</evidence>
<protein>
    <submittedName>
        <fullName evidence="2">Uncharacterized protein</fullName>
    </submittedName>
</protein>
<accession>A0A2H9N306</accession>
<evidence type="ECO:0000313" key="5">
    <source>
        <dbReference type="EMBL" id="PIV89933.1"/>
    </source>
</evidence>